<comment type="similarity">
    <text evidence="3">Belongs to the methyl-accepting chemotaxis (MCP) protein family.</text>
</comment>
<dbReference type="SUPFAM" id="SSF58104">
    <property type="entry name" value="Methyl-accepting chemotaxis protein (MCP) signaling domain"/>
    <property type="match status" value="1"/>
</dbReference>
<dbReference type="EMBL" id="CP024201">
    <property type="protein sequence ID" value="ATQ45101.1"/>
    <property type="molecule type" value="Genomic_DNA"/>
</dbReference>
<evidence type="ECO:0000256" key="2">
    <source>
        <dbReference type="ARBA" id="ARBA00022500"/>
    </source>
</evidence>
<evidence type="ECO:0000256" key="3">
    <source>
        <dbReference type="ARBA" id="ARBA00029447"/>
    </source>
</evidence>
<sequence>MEQPAKHGALSRVYGGDGWAMAFSAPLKNSAGETVGVWVNFMDLGVIDTMVHQFFMASAAMTDSDIGTTKLHFDILGRDGAMLYSFRASSATEGKSLGTDVIGVQPDDQLRALIAKDVKGVSDTYIGKGEILAEKTARGNERFEGAGWRIVARASTAEALATGNTITWTILASLAVIALASLFIGLWFGGTLTKPILALAGRMRDLAKGDKQSPVPFIAKTDDIGEMARAVEGFREAAIAKDKAEDEARRQREAAEEERRRNDEIRRAAEQEQQLVVDNLAQALDNLASGDLTSRIQAAFAGKYEKLKVDFNEAVARLQDAMKLISSNTSGIRTGTDEISLASDDLSKRTEQQAASLEETAAALDQITATVRKTAGGARQASEVVAGARADAETTGQVVKAATTAMSEIEKSSQQIGQIIGVIDEIAFQTNLLALNAGVEAARAGDAGKGFAVVASEVRALAQRSAEAAKEIKALIHASSSQVGQGVDLVGKTGQALQRIVEKVAEIDSLVGEIAASAQEQATGLNEVNTAVNQMDQVTQQNAAMVEESTAATHSLAQETEELARLVSKFRIGEEPAARMTARTPAPVQRPLTRPAPMAAPAATISTPLAPPRPAATTPAMRTVQPGGGAARKPDVVEDGWEEF</sequence>
<keyword evidence="6" id="KW-0812">Transmembrane</keyword>
<feature type="region of interest" description="Disordered" evidence="5">
    <location>
        <begin position="242"/>
        <end position="264"/>
    </location>
</feature>
<dbReference type="CDD" id="cd06225">
    <property type="entry name" value="HAMP"/>
    <property type="match status" value="1"/>
</dbReference>
<evidence type="ECO:0000259" key="7">
    <source>
        <dbReference type="PROSITE" id="PS50111"/>
    </source>
</evidence>
<dbReference type="Gene3D" id="1.10.287.950">
    <property type="entry name" value="Methyl-accepting chemotaxis protein"/>
    <property type="match status" value="1"/>
</dbReference>
<dbReference type="GO" id="GO:0016020">
    <property type="term" value="C:membrane"/>
    <property type="evidence" value="ECO:0007669"/>
    <property type="project" value="UniProtKB-SubCell"/>
</dbReference>
<name>A0A2D2B4A8_9CAUL</name>
<dbReference type="PROSITE" id="PS50885">
    <property type="entry name" value="HAMP"/>
    <property type="match status" value="2"/>
</dbReference>
<dbReference type="PRINTS" id="PR00260">
    <property type="entry name" value="CHEMTRNSDUCR"/>
</dbReference>
<feature type="transmembrane region" description="Helical" evidence="6">
    <location>
        <begin position="166"/>
        <end position="188"/>
    </location>
</feature>
<dbReference type="Gene3D" id="6.10.340.10">
    <property type="match status" value="1"/>
</dbReference>
<proteinExistence type="inferred from homology"/>
<dbReference type="PROSITE" id="PS50111">
    <property type="entry name" value="CHEMOTAXIS_TRANSDUC_2"/>
    <property type="match status" value="1"/>
</dbReference>
<dbReference type="PANTHER" id="PTHR43531">
    <property type="entry name" value="PROTEIN ICFG"/>
    <property type="match status" value="1"/>
</dbReference>
<dbReference type="GO" id="GO:0006935">
    <property type="term" value="P:chemotaxis"/>
    <property type="evidence" value="ECO:0007669"/>
    <property type="project" value="UniProtKB-KW"/>
</dbReference>
<evidence type="ECO:0000313" key="9">
    <source>
        <dbReference type="EMBL" id="ATQ45101.1"/>
    </source>
</evidence>
<dbReference type="PANTHER" id="PTHR43531:SF11">
    <property type="entry name" value="METHYL-ACCEPTING CHEMOTAXIS PROTEIN 3"/>
    <property type="match status" value="1"/>
</dbReference>
<organism evidence="9 10">
    <name type="scientific">Caulobacter mirabilis</name>
    <dbReference type="NCBI Taxonomy" id="69666"/>
    <lineage>
        <taxon>Bacteria</taxon>
        <taxon>Pseudomonadati</taxon>
        <taxon>Pseudomonadota</taxon>
        <taxon>Alphaproteobacteria</taxon>
        <taxon>Caulobacterales</taxon>
        <taxon>Caulobacteraceae</taxon>
        <taxon>Caulobacter</taxon>
    </lineage>
</organism>
<dbReference type="Pfam" id="PF00015">
    <property type="entry name" value="MCPsignal"/>
    <property type="match status" value="1"/>
</dbReference>
<evidence type="ECO:0000256" key="1">
    <source>
        <dbReference type="ARBA" id="ARBA00004370"/>
    </source>
</evidence>
<evidence type="ECO:0000313" key="10">
    <source>
        <dbReference type="Proteomes" id="UP000228945"/>
    </source>
</evidence>
<reference evidence="9 10" key="1">
    <citation type="submission" date="2017-10" db="EMBL/GenBank/DDBJ databases">
        <title>Genome sequence of Caulobacter mirabilis FWC38.</title>
        <authorList>
            <person name="Fiebig A."/>
            <person name="Crosson S."/>
        </authorList>
    </citation>
    <scope>NUCLEOTIDE SEQUENCE [LARGE SCALE GENOMIC DNA]</scope>
    <source>
        <strain evidence="9 10">FWC 38</strain>
    </source>
</reference>
<evidence type="ECO:0000259" key="8">
    <source>
        <dbReference type="PROSITE" id="PS50885"/>
    </source>
</evidence>
<gene>
    <name evidence="9" type="ORF">CSW64_18265</name>
</gene>
<dbReference type="InterPro" id="IPR003660">
    <property type="entry name" value="HAMP_dom"/>
</dbReference>
<dbReference type="Proteomes" id="UP000228945">
    <property type="component" value="Chromosome"/>
</dbReference>
<feature type="domain" description="Methyl-accepting transducer" evidence="7">
    <location>
        <begin position="328"/>
        <end position="557"/>
    </location>
</feature>
<dbReference type="InterPro" id="IPR004090">
    <property type="entry name" value="Chemotax_Me-accpt_rcpt"/>
</dbReference>
<comment type="subcellular location">
    <subcellularLocation>
        <location evidence="1">Membrane</location>
    </subcellularLocation>
</comment>
<dbReference type="SMART" id="SM00283">
    <property type="entry name" value="MA"/>
    <property type="match status" value="1"/>
</dbReference>
<feature type="domain" description="HAMP" evidence="8">
    <location>
        <begin position="190"/>
        <end position="243"/>
    </location>
</feature>
<keyword evidence="6" id="KW-0472">Membrane</keyword>
<evidence type="ECO:0000256" key="5">
    <source>
        <dbReference type="SAM" id="MobiDB-lite"/>
    </source>
</evidence>
<dbReference type="Pfam" id="PF00672">
    <property type="entry name" value="HAMP"/>
    <property type="match status" value="1"/>
</dbReference>
<keyword evidence="4" id="KW-0807">Transducer</keyword>
<dbReference type="FunFam" id="1.10.287.950:FF:000001">
    <property type="entry name" value="Methyl-accepting chemotaxis sensory transducer"/>
    <property type="match status" value="1"/>
</dbReference>
<protein>
    <submittedName>
        <fullName evidence="9">Chemotaxis protein</fullName>
    </submittedName>
</protein>
<dbReference type="GO" id="GO:0004888">
    <property type="term" value="F:transmembrane signaling receptor activity"/>
    <property type="evidence" value="ECO:0007669"/>
    <property type="project" value="InterPro"/>
</dbReference>
<feature type="region of interest" description="Disordered" evidence="5">
    <location>
        <begin position="604"/>
        <end position="644"/>
    </location>
</feature>
<evidence type="ECO:0000256" key="6">
    <source>
        <dbReference type="SAM" id="Phobius"/>
    </source>
</evidence>
<dbReference type="SUPFAM" id="SSF158472">
    <property type="entry name" value="HAMP domain-like"/>
    <property type="match status" value="1"/>
</dbReference>
<evidence type="ECO:0000256" key="4">
    <source>
        <dbReference type="PROSITE-ProRule" id="PRU00284"/>
    </source>
</evidence>
<dbReference type="AlphaFoldDB" id="A0A2D2B4A8"/>
<dbReference type="InterPro" id="IPR004089">
    <property type="entry name" value="MCPsignal_dom"/>
</dbReference>
<keyword evidence="6" id="KW-1133">Transmembrane helix</keyword>
<accession>A0A2D2B4A8</accession>
<dbReference type="OrthoDB" id="7168157at2"/>
<dbReference type="CDD" id="cd11386">
    <property type="entry name" value="MCP_signal"/>
    <property type="match status" value="1"/>
</dbReference>
<dbReference type="KEGG" id="cmb:CSW64_18265"/>
<dbReference type="SMART" id="SM00304">
    <property type="entry name" value="HAMP"/>
    <property type="match status" value="2"/>
</dbReference>
<feature type="domain" description="HAMP" evidence="8">
    <location>
        <begin position="277"/>
        <end position="323"/>
    </location>
</feature>
<dbReference type="InterPro" id="IPR051310">
    <property type="entry name" value="MCP_chemotaxis"/>
</dbReference>
<dbReference type="GO" id="GO:0007165">
    <property type="term" value="P:signal transduction"/>
    <property type="evidence" value="ECO:0007669"/>
    <property type="project" value="UniProtKB-KW"/>
</dbReference>
<keyword evidence="10" id="KW-1185">Reference proteome</keyword>
<keyword evidence="2" id="KW-0145">Chemotaxis</keyword>